<dbReference type="RefSeq" id="WP_158277817.1">
    <property type="nucleotide sequence ID" value="NZ_PVZG01000012.1"/>
</dbReference>
<sequence>MAEPSSTPSGVVAAPFAVKPIVTDAPAASEGLCDGAVTVVAVRLTVAFPRAILSYPRAMLAPW</sequence>
<keyword evidence="2" id="KW-1185">Reference proteome</keyword>
<comment type="caution">
    <text evidence="1">The sequence shown here is derived from an EMBL/GenBank/DDBJ whole genome shotgun (WGS) entry which is preliminary data.</text>
</comment>
<reference evidence="1 2" key="1">
    <citation type="submission" date="2018-03" db="EMBL/GenBank/DDBJ databases">
        <title>Genomic Encyclopedia of Archaeal and Bacterial Type Strains, Phase II (KMG-II): from individual species to whole genera.</title>
        <authorList>
            <person name="Goeker M."/>
        </authorList>
    </citation>
    <scope>NUCLEOTIDE SEQUENCE [LARGE SCALE GENOMIC DNA]</scope>
    <source>
        <strain evidence="1 2">DSM 45348</strain>
    </source>
</reference>
<evidence type="ECO:0000313" key="1">
    <source>
        <dbReference type="EMBL" id="PRY25769.1"/>
    </source>
</evidence>
<organism evidence="1 2">
    <name type="scientific">Pseudosporangium ferrugineum</name>
    <dbReference type="NCBI Taxonomy" id="439699"/>
    <lineage>
        <taxon>Bacteria</taxon>
        <taxon>Bacillati</taxon>
        <taxon>Actinomycetota</taxon>
        <taxon>Actinomycetes</taxon>
        <taxon>Micromonosporales</taxon>
        <taxon>Micromonosporaceae</taxon>
        <taxon>Pseudosporangium</taxon>
    </lineage>
</organism>
<accession>A0A2T0RX49</accession>
<proteinExistence type="predicted"/>
<evidence type="ECO:0000313" key="2">
    <source>
        <dbReference type="Proteomes" id="UP000239209"/>
    </source>
</evidence>
<dbReference type="EMBL" id="PVZG01000012">
    <property type="protein sequence ID" value="PRY25769.1"/>
    <property type="molecule type" value="Genomic_DNA"/>
</dbReference>
<dbReference type="AlphaFoldDB" id="A0A2T0RX49"/>
<gene>
    <name evidence="1" type="ORF">CLV70_112135</name>
</gene>
<dbReference type="Proteomes" id="UP000239209">
    <property type="component" value="Unassembled WGS sequence"/>
</dbReference>
<name>A0A2T0RX49_9ACTN</name>
<protein>
    <submittedName>
        <fullName evidence="1">Uncharacterized protein</fullName>
    </submittedName>
</protein>